<organism evidence="1 2">
    <name type="scientific">Salmonella enterica subsp. enterica serovar Bovismorbificans</name>
    <dbReference type="NCBI Taxonomy" id="58097"/>
    <lineage>
        <taxon>Bacteria</taxon>
        <taxon>Pseudomonadati</taxon>
        <taxon>Pseudomonadota</taxon>
        <taxon>Gammaproteobacteria</taxon>
        <taxon>Enterobacterales</taxon>
        <taxon>Enterobacteriaceae</taxon>
        <taxon>Salmonella</taxon>
    </lineage>
</organism>
<sequence>MRFRPGEHFRCGNTLRFQRRDVTRKDRFGNQRQRFAQIQRALAGPFTGPFVGGFIKNDIHQVVSVFIFFSEDVFSDVDQITAQLAVIPLGKSVRQLFIAEVQAAFQQGVSFSDKLHIAIFNTIVDHLDVVTSTIGADIGHARFAIFRHSSNLRQDRRHQFIGIFLTARHDRWPFQRALFTTGNTGTDKVKTFRRQLTIATDCVLEEGVTAINNDIAFFQIRFQRIDSCISTCARFHH</sequence>
<reference evidence="1 2" key="1">
    <citation type="submission" date="2015-03" db="EMBL/GenBank/DDBJ databases">
        <authorList>
            <consortium name="Pathogen Informatics"/>
        </authorList>
    </citation>
    <scope>NUCLEOTIDE SEQUENCE [LARGE SCALE GENOMIC DNA]</scope>
    <source>
        <strain evidence="1 2">A1104</strain>
    </source>
</reference>
<gene>
    <name evidence="1" type="ORF">ERS008198_04547</name>
</gene>
<evidence type="ECO:0000313" key="1">
    <source>
        <dbReference type="EMBL" id="CNV17139.1"/>
    </source>
</evidence>
<protein>
    <submittedName>
        <fullName evidence="1">Uncharacterized protein</fullName>
    </submittedName>
</protein>
<evidence type="ECO:0000313" key="2">
    <source>
        <dbReference type="Proteomes" id="UP000041314"/>
    </source>
</evidence>
<name>A0A655EDR4_SALET</name>
<dbReference type="AlphaFoldDB" id="A0A655EDR4"/>
<dbReference type="Proteomes" id="UP000041314">
    <property type="component" value="Unassembled WGS sequence"/>
</dbReference>
<accession>A0A655EDR4</accession>
<dbReference type="EMBL" id="CQPA01000064">
    <property type="protein sequence ID" value="CNV17139.1"/>
    <property type="molecule type" value="Genomic_DNA"/>
</dbReference>
<proteinExistence type="predicted"/>